<gene>
    <name evidence="1" type="ORF">ACAOBT_LOCUS17729</name>
</gene>
<dbReference type="AlphaFoldDB" id="A0A9P0L411"/>
<keyword evidence="2" id="KW-1185">Reference proteome</keyword>
<organism evidence="1 2">
    <name type="scientific">Acanthoscelides obtectus</name>
    <name type="common">Bean weevil</name>
    <name type="synonym">Bruchus obtectus</name>
    <dbReference type="NCBI Taxonomy" id="200917"/>
    <lineage>
        <taxon>Eukaryota</taxon>
        <taxon>Metazoa</taxon>
        <taxon>Ecdysozoa</taxon>
        <taxon>Arthropoda</taxon>
        <taxon>Hexapoda</taxon>
        <taxon>Insecta</taxon>
        <taxon>Pterygota</taxon>
        <taxon>Neoptera</taxon>
        <taxon>Endopterygota</taxon>
        <taxon>Coleoptera</taxon>
        <taxon>Polyphaga</taxon>
        <taxon>Cucujiformia</taxon>
        <taxon>Chrysomeloidea</taxon>
        <taxon>Chrysomelidae</taxon>
        <taxon>Bruchinae</taxon>
        <taxon>Bruchini</taxon>
        <taxon>Acanthoscelides</taxon>
    </lineage>
</organism>
<name>A0A9P0L411_ACAOB</name>
<evidence type="ECO:0000313" key="1">
    <source>
        <dbReference type="EMBL" id="CAH1987214.1"/>
    </source>
</evidence>
<dbReference type="Proteomes" id="UP001152888">
    <property type="component" value="Unassembled WGS sequence"/>
</dbReference>
<accession>A0A9P0L411</accession>
<sequence>MPLQSAANFFVWTTNGKLFLIEETLLEAKFTVCLARETTGEFESLKTEYTKHTSGHLTN</sequence>
<comment type="caution">
    <text evidence="1">The sequence shown here is derived from an EMBL/GenBank/DDBJ whole genome shotgun (WGS) entry which is preliminary data.</text>
</comment>
<protein>
    <submittedName>
        <fullName evidence="1">Uncharacterized protein</fullName>
    </submittedName>
</protein>
<dbReference type="EMBL" id="CAKOFQ010007013">
    <property type="protein sequence ID" value="CAH1987214.1"/>
    <property type="molecule type" value="Genomic_DNA"/>
</dbReference>
<proteinExistence type="predicted"/>
<evidence type="ECO:0000313" key="2">
    <source>
        <dbReference type="Proteomes" id="UP001152888"/>
    </source>
</evidence>
<reference evidence="1" key="1">
    <citation type="submission" date="2022-03" db="EMBL/GenBank/DDBJ databases">
        <authorList>
            <person name="Sayadi A."/>
        </authorList>
    </citation>
    <scope>NUCLEOTIDE SEQUENCE</scope>
</reference>